<dbReference type="CDD" id="cd03360">
    <property type="entry name" value="LbH_AT_putative"/>
    <property type="match status" value="1"/>
</dbReference>
<dbReference type="RefSeq" id="WP_152891683.1">
    <property type="nucleotide sequence ID" value="NZ_WHJC01000339.1"/>
</dbReference>
<evidence type="ECO:0000313" key="5">
    <source>
        <dbReference type="Proteomes" id="UP000430345"/>
    </source>
</evidence>
<feature type="binding site" evidence="2">
    <location>
        <position position="72"/>
    </location>
    <ligand>
        <name>substrate</name>
    </ligand>
</feature>
<evidence type="ECO:0000256" key="2">
    <source>
        <dbReference type="PIRSR" id="PIRSR620019-2"/>
    </source>
</evidence>
<accession>A0A6I1MMY7</accession>
<dbReference type="InterPro" id="IPR011004">
    <property type="entry name" value="Trimer_LpxA-like_sf"/>
</dbReference>
<keyword evidence="4" id="KW-0808">Transferase</keyword>
<feature type="active site" description="Proton acceptor" evidence="1">
    <location>
        <position position="139"/>
    </location>
</feature>
<comment type="caution">
    <text evidence="4">The sequence shown here is derived from an EMBL/GenBank/DDBJ whole genome shotgun (WGS) entry which is preliminary data.</text>
</comment>
<reference evidence="4 5" key="1">
    <citation type="submission" date="2019-10" db="EMBL/GenBank/DDBJ databases">
        <title>The Genome Sequence of Clostridium tarantellae Isolated from Fish Brain.</title>
        <authorList>
            <person name="Bano L."/>
            <person name="Kiel M."/>
            <person name="Sales G."/>
            <person name="Doxey A.C."/>
            <person name="Mansfield M.J."/>
            <person name="Schiavone M."/>
            <person name="Rossetto O."/>
            <person name="Pirazzini M."/>
            <person name="Dobrindt U."/>
            <person name="Montecucco C."/>
        </authorList>
    </citation>
    <scope>NUCLEOTIDE SEQUENCE [LARGE SCALE GENOMIC DNA]</scope>
    <source>
        <strain evidence="4 5">DSM 3997</strain>
    </source>
</reference>
<dbReference type="InterPro" id="IPR050179">
    <property type="entry name" value="Trans_hexapeptide_repeat"/>
</dbReference>
<keyword evidence="5" id="KW-1185">Reference proteome</keyword>
<dbReference type="Gene3D" id="2.160.10.10">
    <property type="entry name" value="Hexapeptide repeat proteins"/>
    <property type="match status" value="1"/>
</dbReference>
<dbReference type="PANTHER" id="PTHR43300:SF7">
    <property type="entry name" value="UDP-N-ACETYLBACILLOSAMINE N-ACETYLTRANSFERASE"/>
    <property type="match status" value="1"/>
</dbReference>
<protein>
    <submittedName>
        <fullName evidence="4">Transferase</fullName>
    </submittedName>
</protein>
<dbReference type="EMBL" id="WHJC01000339">
    <property type="protein sequence ID" value="MPQ44856.1"/>
    <property type="molecule type" value="Genomic_DNA"/>
</dbReference>
<dbReference type="Pfam" id="PF17836">
    <property type="entry name" value="PglD_N"/>
    <property type="match status" value="1"/>
</dbReference>
<name>A0A6I1MMY7_9CLOT</name>
<dbReference type="AlphaFoldDB" id="A0A6I1MMY7"/>
<dbReference type="GO" id="GO:0016740">
    <property type="term" value="F:transferase activity"/>
    <property type="evidence" value="ECO:0007669"/>
    <property type="project" value="UniProtKB-KW"/>
</dbReference>
<evidence type="ECO:0000256" key="1">
    <source>
        <dbReference type="PIRSR" id="PIRSR620019-1"/>
    </source>
</evidence>
<dbReference type="Gene3D" id="3.40.50.20">
    <property type="match status" value="1"/>
</dbReference>
<dbReference type="PANTHER" id="PTHR43300">
    <property type="entry name" value="ACETYLTRANSFERASE"/>
    <property type="match status" value="1"/>
</dbReference>
<dbReference type="InterPro" id="IPR041561">
    <property type="entry name" value="PglD_N"/>
</dbReference>
<dbReference type="Proteomes" id="UP000430345">
    <property type="component" value="Unassembled WGS sequence"/>
</dbReference>
<feature type="site" description="Increases basicity of active site His" evidence="1">
    <location>
        <position position="140"/>
    </location>
</feature>
<sequence>MKDLVIIGAGGFGREVAWLVEEINENKKQWNLLGFIDDDISKQGKELNGYKILGTLEYLKGKENIYYVCAVGASKLRSLIVDRCNKFDLKAATLIHPNVNISKTNKIGEGSIITSRNIITVNCIIEEHVIINLNCTIGHDVIIKDFVTINPSVSISGNCVIEKCVQIGTGARIIQQKIIGENSIIGAGAVVVKDIEKNKTAVGVPAKIIK</sequence>
<dbReference type="OrthoDB" id="9801456at2"/>
<organism evidence="4 5">
    <name type="scientific">Clostridium tarantellae</name>
    <dbReference type="NCBI Taxonomy" id="39493"/>
    <lineage>
        <taxon>Bacteria</taxon>
        <taxon>Bacillati</taxon>
        <taxon>Bacillota</taxon>
        <taxon>Clostridia</taxon>
        <taxon>Eubacteriales</taxon>
        <taxon>Clostridiaceae</taxon>
        <taxon>Clostridium</taxon>
    </lineage>
</organism>
<proteinExistence type="predicted"/>
<dbReference type="SUPFAM" id="SSF51161">
    <property type="entry name" value="Trimeric LpxA-like enzymes"/>
    <property type="match status" value="1"/>
</dbReference>
<dbReference type="NCBIfam" id="TIGR03570">
    <property type="entry name" value="NeuD_NnaD"/>
    <property type="match status" value="1"/>
</dbReference>
<evidence type="ECO:0000313" key="4">
    <source>
        <dbReference type="EMBL" id="MPQ44856.1"/>
    </source>
</evidence>
<dbReference type="InterPro" id="IPR020019">
    <property type="entry name" value="AcTrfase_PglD-like"/>
</dbReference>
<evidence type="ECO:0000259" key="3">
    <source>
        <dbReference type="Pfam" id="PF17836"/>
    </source>
</evidence>
<feature type="domain" description="PglD N-terminal" evidence="3">
    <location>
        <begin position="3"/>
        <end position="83"/>
    </location>
</feature>
<gene>
    <name evidence="4" type="ORF">GBZ86_14035</name>
</gene>